<comment type="similarity">
    <text evidence="1">Belongs to the universal ribosomal protein uL10 family.</text>
</comment>
<evidence type="ECO:0000256" key="2">
    <source>
        <dbReference type="ARBA" id="ARBA00022980"/>
    </source>
</evidence>
<gene>
    <name evidence="6" type="ORF">MMEN_LOCUS9297</name>
</gene>
<evidence type="ECO:0000256" key="4">
    <source>
        <dbReference type="ARBA" id="ARBA00035707"/>
    </source>
</evidence>
<dbReference type="InterPro" id="IPR043141">
    <property type="entry name" value="Ribosomal_uL10-like_sf"/>
</dbReference>
<dbReference type="GO" id="GO:0005840">
    <property type="term" value="C:ribosome"/>
    <property type="evidence" value="ECO:0007669"/>
    <property type="project" value="UniProtKB-KW"/>
</dbReference>
<dbReference type="Pfam" id="PF00466">
    <property type="entry name" value="Ribosomal_L10"/>
    <property type="match status" value="1"/>
</dbReference>
<proteinExistence type="inferred from homology"/>
<dbReference type="CDD" id="cd05797">
    <property type="entry name" value="Ribosomal_L10"/>
    <property type="match status" value="1"/>
</dbReference>
<dbReference type="InterPro" id="IPR001790">
    <property type="entry name" value="Ribosomal_uL10"/>
</dbReference>
<dbReference type="AlphaFoldDB" id="A0A8S4B267"/>
<dbReference type="Proteomes" id="UP000677803">
    <property type="component" value="Unassembled WGS sequence"/>
</dbReference>
<keyword evidence="2" id="KW-0689">Ribosomal protein</keyword>
<keyword evidence="3" id="KW-0687">Ribonucleoprotein</keyword>
<dbReference type="GO" id="GO:1990904">
    <property type="term" value="C:ribonucleoprotein complex"/>
    <property type="evidence" value="ECO:0007669"/>
    <property type="project" value="UniProtKB-KW"/>
</dbReference>
<dbReference type="Gene3D" id="3.30.70.1730">
    <property type="match status" value="1"/>
</dbReference>
<accession>A0A8S4B267</accession>
<evidence type="ECO:0000256" key="3">
    <source>
        <dbReference type="ARBA" id="ARBA00023274"/>
    </source>
</evidence>
<comment type="caution">
    <text evidence="6">The sequence shown here is derived from an EMBL/GenBank/DDBJ whole genome shotgun (WGS) entry which is preliminary data.</text>
</comment>
<dbReference type="SUPFAM" id="SSF160369">
    <property type="entry name" value="Ribosomal protein L10-like"/>
    <property type="match status" value="1"/>
</dbReference>
<dbReference type="OrthoDB" id="360689at2759"/>
<evidence type="ECO:0000313" key="7">
    <source>
        <dbReference type="Proteomes" id="UP000677803"/>
    </source>
</evidence>
<dbReference type="PANTHER" id="PTHR11560">
    <property type="entry name" value="39S RIBOSOMAL PROTEIN L10, MITOCHONDRIAL"/>
    <property type="match status" value="1"/>
</dbReference>
<evidence type="ECO:0000256" key="5">
    <source>
        <dbReference type="ARBA" id="ARBA00035716"/>
    </source>
</evidence>
<dbReference type="InterPro" id="IPR047865">
    <property type="entry name" value="Ribosomal_uL10_bac_type"/>
</dbReference>
<organism evidence="6 7">
    <name type="scientific">Menidia menidia</name>
    <name type="common">Atlantic silverside</name>
    <dbReference type="NCBI Taxonomy" id="238744"/>
    <lineage>
        <taxon>Eukaryota</taxon>
        <taxon>Metazoa</taxon>
        <taxon>Chordata</taxon>
        <taxon>Craniata</taxon>
        <taxon>Vertebrata</taxon>
        <taxon>Euteleostomi</taxon>
        <taxon>Actinopterygii</taxon>
        <taxon>Neopterygii</taxon>
        <taxon>Teleostei</taxon>
        <taxon>Neoteleostei</taxon>
        <taxon>Acanthomorphata</taxon>
        <taxon>Ovalentaria</taxon>
        <taxon>Atherinomorphae</taxon>
        <taxon>Atheriniformes</taxon>
        <taxon>Atherinopsidae</taxon>
        <taxon>Menidiinae</taxon>
        <taxon>Menidia</taxon>
    </lineage>
</organism>
<keyword evidence="7" id="KW-1185">Reference proteome</keyword>
<dbReference type="EMBL" id="CAJRST010010001">
    <property type="protein sequence ID" value="CAG5903568.1"/>
    <property type="molecule type" value="Genomic_DNA"/>
</dbReference>
<evidence type="ECO:0000256" key="1">
    <source>
        <dbReference type="ARBA" id="ARBA00008889"/>
    </source>
</evidence>
<sequence length="249" mass="27303">MAATLCVRLLPKQGWLPLTQSVRHGSKSVTRHRKPIHLLKQKLLAVTKYVPPPRAAPLGAYPSESQKVQEDSGLLLILKNDLKSVFRDNKMIAVVQNNSSSAEDMMTLKHRLFKHGIRVKFFPNEVTRSFLSDSVYSSMTPLFIGPTVLLVSKEPKVKEMLSALRASPQITLLGGCVDDTLLSVQGLVGFSKLPSVTVVQGQLVSGLTVLTSRTAAMLGHHPARLSLLLQQHVRQQSPEEAPPPPQQAT</sequence>
<reference evidence="6" key="1">
    <citation type="submission" date="2021-05" db="EMBL/GenBank/DDBJ databases">
        <authorList>
            <person name="Tigano A."/>
        </authorList>
    </citation>
    <scope>NUCLEOTIDE SEQUENCE</scope>
</reference>
<protein>
    <recommendedName>
        <fullName evidence="4">Large ribosomal subunit protein uL10m</fullName>
    </recommendedName>
    <alternativeName>
        <fullName evidence="5">39S ribosomal protein L10, mitochondrial</fullName>
    </alternativeName>
</protein>
<evidence type="ECO:0000313" key="6">
    <source>
        <dbReference type="EMBL" id="CAG5903568.1"/>
    </source>
</evidence>
<name>A0A8S4B267_9TELE</name>